<accession>A0A238UDK1</accession>
<protein>
    <submittedName>
        <fullName evidence="2">Uncharacterized protein</fullName>
    </submittedName>
</protein>
<evidence type="ECO:0000256" key="1">
    <source>
        <dbReference type="SAM" id="Coils"/>
    </source>
</evidence>
<feature type="coiled-coil region" evidence="1">
    <location>
        <begin position="57"/>
        <end position="99"/>
    </location>
</feature>
<evidence type="ECO:0000313" key="3">
    <source>
        <dbReference type="Proteomes" id="UP000215214"/>
    </source>
</evidence>
<keyword evidence="3" id="KW-1185">Reference proteome</keyword>
<dbReference type="RefSeq" id="WP_095073350.1">
    <property type="nucleotide sequence ID" value="NZ_LT899436.1"/>
</dbReference>
<keyword evidence="1" id="KW-0175">Coiled coil</keyword>
<dbReference type="EMBL" id="LT899436">
    <property type="protein sequence ID" value="SNR16658.1"/>
    <property type="molecule type" value="Genomic_DNA"/>
</dbReference>
<proteinExistence type="predicted"/>
<name>A0A238UDK1_9FLAO</name>
<sequence length="130" mass="15085">MPINVVKVTKTGQQQVTFEPWYSNRLISRSNVNKFETRFTKNCINPIHLPPNSVYLVSEVNNKINEVKNAIDQSEEEFKSELSKSLEDIQKQIISLKKQIIKDQAFIENITDSLTNNETFLDKIKEKLQS</sequence>
<reference evidence="2 3" key="1">
    <citation type="submission" date="2017-07" db="EMBL/GenBank/DDBJ databases">
        <authorList>
            <person name="Sun Z.S."/>
            <person name="Albrecht U."/>
            <person name="Echele G."/>
            <person name="Lee C.C."/>
        </authorList>
    </citation>
    <scope>NUCLEOTIDE SEQUENCE [LARGE SCALE GENOMIC DNA]</scope>
    <source>
        <strain evidence="3">type strain: KCTC 22618</strain>
    </source>
</reference>
<dbReference type="Proteomes" id="UP000215214">
    <property type="component" value="Chromosome TJEJU"/>
</dbReference>
<evidence type="ECO:0000313" key="2">
    <source>
        <dbReference type="EMBL" id="SNR16658.1"/>
    </source>
</evidence>
<dbReference type="KEGG" id="tje:TJEJU_2992"/>
<dbReference type="AlphaFoldDB" id="A0A238UDK1"/>
<organism evidence="2 3">
    <name type="scientific">Tenacibaculum jejuense</name>
    <dbReference type="NCBI Taxonomy" id="584609"/>
    <lineage>
        <taxon>Bacteria</taxon>
        <taxon>Pseudomonadati</taxon>
        <taxon>Bacteroidota</taxon>
        <taxon>Flavobacteriia</taxon>
        <taxon>Flavobacteriales</taxon>
        <taxon>Flavobacteriaceae</taxon>
        <taxon>Tenacibaculum</taxon>
    </lineage>
</organism>
<gene>
    <name evidence="2" type="ORF">TJEJU_2992</name>
</gene>